<dbReference type="Proteomes" id="UP001279734">
    <property type="component" value="Unassembled WGS sequence"/>
</dbReference>
<sequence length="278" mass="31695">MANFSAKFLSLFLPTLLLSLQANARDSQFFSKVTRESTRTVPTTGDGYFDGSKNVQESQVPTKEDATLNKLEEQQPSFIPQTTQNGYGLYGHETGLFPPSTTDTATTNAYEQQNTAANLPHKAQFDEPLNNAYVTTTTTTDNRLKNNDNLYNMDSFETKQHDSTNSFYYKKNGGGNYSPQLQGDEFGNNYNYNERQQQQQGLSDTRFLDNGKYYPDIDAENNVGKNYGYSNARRNDYYSGNVNGYYHGDRAKFNSNPYDNGMHQGYQNREEEEFDFRP</sequence>
<name>A0AAD3SWQ5_NEPGR</name>
<feature type="chain" id="PRO_5042002724" description="Protein E6" evidence="2">
    <location>
        <begin position="25"/>
        <end position="278"/>
    </location>
</feature>
<organism evidence="3 4">
    <name type="scientific">Nepenthes gracilis</name>
    <name type="common">Slender pitcher plant</name>
    <dbReference type="NCBI Taxonomy" id="150966"/>
    <lineage>
        <taxon>Eukaryota</taxon>
        <taxon>Viridiplantae</taxon>
        <taxon>Streptophyta</taxon>
        <taxon>Embryophyta</taxon>
        <taxon>Tracheophyta</taxon>
        <taxon>Spermatophyta</taxon>
        <taxon>Magnoliopsida</taxon>
        <taxon>eudicotyledons</taxon>
        <taxon>Gunneridae</taxon>
        <taxon>Pentapetalae</taxon>
        <taxon>Caryophyllales</taxon>
        <taxon>Nepenthaceae</taxon>
        <taxon>Nepenthes</taxon>
    </lineage>
</organism>
<evidence type="ECO:0000256" key="2">
    <source>
        <dbReference type="SAM" id="SignalP"/>
    </source>
</evidence>
<evidence type="ECO:0008006" key="5">
    <source>
        <dbReference type="Google" id="ProtNLM"/>
    </source>
</evidence>
<proteinExistence type="predicted"/>
<evidence type="ECO:0000256" key="1">
    <source>
        <dbReference type="SAM" id="MobiDB-lite"/>
    </source>
</evidence>
<dbReference type="AlphaFoldDB" id="A0AAD3SWQ5"/>
<evidence type="ECO:0000313" key="3">
    <source>
        <dbReference type="EMBL" id="GMH19533.1"/>
    </source>
</evidence>
<dbReference type="InterPro" id="IPR040290">
    <property type="entry name" value="Prot_E6-like"/>
</dbReference>
<accession>A0AAD3SWQ5</accession>
<gene>
    <name evidence="3" type="ORF">Nepgr_021374</name>
</gene>
<feature type="signal peptide" evidence="2">
    <location>
        <begin position="1"/>
        <end position="24"/>
    </location>
</feature>
<reference evidence="3" key="1">
    <citation type="submission" date="2023-05" db="EMBL/GenBank/DDBJ databases">
        <title>Nepenthes gracilis genome sequencing.</title>
        <authorList>
            <person name="Fukushima K."/>
        </authorList>
    </citation>
    <scope>NUCLEOTIDE SEQUENCE</scope>
    <source>
        <strain evidence="3">SING2019-196</strain>
    </source>
</reference>
<feature type="region of interest" description="Disordered" evidence="1">
    <location>
        <begin position="256"/>
        <end position="278"/>
    </location>
</feature>
<dbReference type="PANTHER" id="PTHR35274">
    <property type="entry name" value="E6-LIKE PROTEIN"/>
    <property type="match status" value="1"/>
</dbReference>
<keyword evidence="2" id="KW-0732">Signal</keyword>
<protein>
    <recommendedName>
        <fullName evidence="5">Protein E6</fullName>
    </recommendedName>
</protein>
<dbReference type="PANTHER" id="PTHR35274:SF2">
    <property type="entry name" value="E6-LIKE PROTEIN"/>
    <property type="match status" value="1"/>
</dbReference>
<comment type="caution">
    <text evidence="3">The sequence shown here is derived from an EMBL/GenBank/DDBJ whole genome shotgun (WGS) entry which is preliminary data.</text>
</comment>
<evidence type="ECO:0000313" key="4">
    <source>
        <dbReference type="Proteomes" id="UP001279734"/>
    </source>
</evidence>
<feature type="region of interest" description="Disordered" evidence="1">
    <location>
        <begin position="37"/>
        <end position="61"/>
    </location>
</feature>
<keyword evidence="4" id="KW-1185">Reference proteome</keyword>
<dbReference type="EMBL" id="BSYO01000020">
    <property type="protein sequence ID" value="GMH19533.1"/>
    <property type="molecule type" value="Genomic_DNA"/>
</dbReference>